<evidence type="ECO:0000259" key="17">
    <source>
        <dbReference type="Pfam" id="PF08264"/>
    </source>
</evidence>
<dbReference type="HAMAP" id="MF_02003">
    <property type="entry name" value="Ile_tRNA_synth_type2"/>
    <property type="match status" value="1"/>
</dbReference>
<dbReference type="SUPFAM" id="SSF52374">
    <property type="entry name" value="Nucleotidylyl transferase"/>
    <property type="match status" value="1"/>
</dbReference>
<organism evidence="18 19">
    <name type="scientific">Candidatus Doudnabacteria bacterium RIFCSPLOWO2_02_FULL_48_13</name>
    <dbReference type="NCBI Taxonomy" id="1817845"/>
    <lineage>
        <taxon>Bacteria</taxon>
        <taxon>Candidatus Doudnaibacteriota</taxon>
    </lineage>
</organism>
<dbReference type="InterPro" id="IPR013155">
    <property type="entry name" value="M/V/L/I-tRNA-synth_anticd-bd"/>
</dbReference>
<gene>
    <name evidence="15" type="primary">ileS</name>
    <name evidence="18" type="ORF">A3J05_03500</name>
</gene>
<feature type="domain" description="Aminoacyl-tRNA synthetase class Ia" evidence="16">
    <location>
        <begin position="18"/>
        <end position="635"/>
    </location>
</feature>
<dbReference type="SUPFAM" id="SSF50677">
    <property type="entry name" value="ValRS/IleRS/LeuRS editing domain"/>
    <property type="match status" value="1"/>
</dbReference>
<dbReference type="EC" id="6.1.1.5" evidence="15"/>
<evidence type="ECO:0000256" key="4">
    <source>
        <dbReference type="ARBA" id="ARBA00011245"/>
    </source>
</evidence>
<dbReference type="GO" id="GO:0005737">
    <property type="term" value="C:cytoplasm"/>
    <property type="evidence" value="ECO:0007669"/>
    <property type="project" value="UniProtKB-SubCell"/>
</dbReference>
<dbReference type="CDD" id="cd00818">
    <property type="entry name" value="IleRS_core"/>
    <property type="match status" value="1"/>
</dbReference>
<dbReference type="Gene3D" id="1.10.730.10">
    <property type="entry name" value="Isoleucyl-tRNA Synthetase, Domain 1"/>
    <property type="match status" value="1"/>
</dbReference>
<dbReference type="InterPro" id="IPR002301">
    <property type="entry name" value="Ile-tRNA-ligase"/>
</dbReference>
<keyword evidence="5 15" id="KW-0963">Cytoplasm</keyword>
<dbReference type="FunFam" id="3.40.50.620:FF:000075">
    <property type="entry name" value="Isoleucine--tRNA ligase"/>
    <property type="match status" value="1"/>
</dbReference>
<dbReference type="InterPro" id="IPR023586">
    <property type="entry name" value="Ile-tRNA-ligase_type2"/>
</dbReference>
<keyword evidence="9 15" id="KW-0862">Zinc</keyword>
<name>A0A1F5QCL3_9BACT</name>
<comment type="cofactor">
    <cofactor evidence="1 15">
        <name>Zn(2+)</name>
        <dbReference type="ChEBI" id="CHEBI:29105"/>
    </cofactor>
</comment>
<dbReference type="Gene3D" id="3.40.50.620">
    <property type="entry name" value="HUPs"/>
    <property type="match status" value="2"/>
</dbReference>
<feature type="domain" description="Methionyl/Valyl/Leucyl/Isoleucyl-tRNA synthetase anticodon-binding" evidence="17">
    <location>
        <begin position="688"/>
        <end position="827"/>
    </location>
</feature>
<protein>
    <recommendedName>
        <fullName evidence="15">Isoleucine--tRNA ligase</fullName>
        <ecNumber evidence="15">6.1.1.5</ecNumber>
    </recommendedName>
    <alternativeName>
        <fullName evidence="15">Isoleucyl-tRNA synthetase</fullName>
        <shortName evidence="15">IleRS</shortName>
    </alternativeName>
</protein>
<evidence type="ECO:0000313" key="19">
    <source>
        <dbReference type="Proteomes" id="UP000177235"/>
    </source>
</evidence>
<dbReference type="Pfam" id="PF08264">
    <property type="entry name" value="Anticodon_1"/>
    <property type="match status" value="1"/>
</dbReference>
<dbReference type="PRINTS" id="PR00984">
    <property type="entry name" value="TRNASYNTHILE"/>
</dbReference>
<dbReference type="GO" id="GO:0000049">
    <property type="term" value="F:tRNA binding"/>
    <property type="evidence" value="ECO:0007669"/>
    <property type="project" value="InterPro"/>
</dbReference>
<keyword evidence="11 15" id="KW-0648">Protein biosynthesis</keyword>
<feature type="short sequence motif" description="'KMSKS' region" evidence="15">
    <location>
        <begin position="597"/>
        <end position="601"/>
    </location>
</feature>
<comment type="subunit">
    <text evidence="4 15">Monomer.</text>
</comment>
<keyword evidence="10 15" id="KW-0067">ATP-binding</keyword>
<evidence type="ECO:0000256" key="12">
    <source>
        <dbReference type="ARBA" id="ARBA00023146"/>
    </source>
</evidence>
<evidence type="ECO:0000256" key="3">
    <source>
        <dbReference type="ARBA" id="ARBA00007078"/>
    </source>
</evidence>
<dbReference type="PANTHER" id="PTHR42780">
    <property type="entry name" value="SOLEUCYL-TRNA SYNTHETASE"/>
    <property type="match status" value="1"/>
</dbReference>
<dbReference type="Pfam" id="PF19302">
    <property type="entry name" value="DUF5915"/>
    <property type="match status" value="1"/>
</dbReference>
<reference evidence="18 19" key="1">
    <citation type="journal article" date="2016" name="Nat. Commun.">
        <title>Thousands of microbial genomes shed light on interconnected biogeochemical processes in an aquifer system.</title>
        <authorList>
            <person name="Anantharaman K."/>
            <person name="Brown C.T."/>
            <person name="Hug L.A."/>
            <person name="Sharon I."/>
            <person name="Castelle C.J."/>
            <person name="Probst A.J."/>
            <person name="Thomas B.C."/>
            <person name="Singh A."/>
            <person name="Wilkins M.J."/>
            <person name="Karaoz U."/>
            <person name="Brodie E.L."/>
            <person name="Williams K.H."/>
            <person name="Hubbard S.S."/>
            <person name="Banfield J.F."/>
        </authorList>
    </citation>
    <scope>NUCLEOTIDE SEQUENCE [LARGE SCALE GENOMIC DNA]</scope>
</reference>
<dbReference type="InterPro" id="IPR014729">
    <property type="entry name" value="Rossmann-like_a/b/a_fold"/>
</dbReference>
<feature type="short sequence motif" description="'HIGH' region" evidence="15">
    <location>
        <begin position="48"/>
        <end position="58"/>
    </location>
</feature>
<keyword evidence="6 15" id="KW-0436">Ligase</keyword>
<dbReference type="GO" id="GO:0002161">
    <property type="term" value="F:aminoacyl-tRNA deacylase activity"/>
    <property type="evidence" value="ECO:0007669"/>
    <property type="project" value="InterPro"/>
</dbReference>
<dbReference type="GO" id="GO:0008270">
    <property type="term" value="F:zinc ion binding"/>
    <property type="evidence" value="ECO:0007669"/>
    <property type="project" value="UniProtKB-UniRule"/>
</dbReference>
<sequence>MFKSVDPKPNFPKIEEDILRFWEDNKIFEKSLAQTKDGEPFTFYDGPPFATGLPHYGHILASTIKDVIPRYQTMKGKYVRRCWGWDCHGLPIEEIVERMLKISGKKQIEELGIAKFNETCRSKVLEYVSEWKKTVTRIARWTEFDDSYKTMDRSYMESVWWAFKEIHDKGLVYEGRKVLLYCPRCETPVSNFEVAMDNSYKDVTEEAVTVKFKIKDQDNTYLLAWTTTPWTLPGNVALAVGKDIDYVKVKNNEEFFIVAKDRLSVIASGSEAISKIKGKDLIGFEYEPLFEIPEMAENKNSYKVYAADFVNTEEGTGIVHTAVVYGEDDYALGIKESLPVVPLLDEKGRFNEKSPEFIRGQYFKDAEKFIKKDLEERGLFFERKMHQHSYPHCWRCGNVLFYNAIPAWFIDIQKIKKKLLSSNKKQINWYPEHLKHGRYEKSVEAAPDWNISRNRYWGNPIPVWKCADCGKNTVIGSIAELEKKAMSGFKSDMDLHRPYIDEVIVKCDHCGKAAQRITEIFDSWVEAGSMPFAELHYPFENKDVFESRFPAQFVAEYIAQTRAWFYVMHVISEILFKKAPFENVVTTGTILAEDGSKMSKSKNNYPDPALVMEKYGVDSLRFYLMNSVVMQADNLNFSEKDIATSYRKIVLILWNVYNYFVSYANEANWEFNIQEHEQLLENPKNLLDEWILTRLQDTTLKLTEYLDDYDTVHATRELESFVNELSTWYLRRSRGRNDEAFFATMYRCLITVSKLAAPVMPYISEVIYKNLRLTDHAESVHLTTWPEAKKLSKKHQEILVQMQELRKIVEEVHALRAKAGIKLRQPLARLTVSSKLPAGLLDILKDEVNVKEIAYGENLALDTKLDAGLKLEGLTAELTRQIQSLRKELGMRIGEMADLYYETDSDMIKKAITLVDKKKTYLTSVQSGIKDMTAKETQIEGNILRLCIQSTQG</sequence>
<dbReference type="PANTHER" id="PTHR42780:SF1">
    <property type="entry name" value="ISOLEUCINE--TRNA LIGASE, CYTOPLASMIC"/>
    <property type="match status" value="1"/>
</dbReference>
<dbReference type="InterPro" id="IPR009008">
    <property type="entry name" value="Val/Leu/Ile-tRNA-synth_edit"/>
</dbReference>
<comment type="caution">
    <text evidence="18">The sequence shown here is derived from an EMBL/GenBank/DDBJ whole genome shotgun (WGS) entry which is preliminary data.</text>
</comment>
<dbReference type="FunFam" id="3.40.50.620:FF:000063">
    <property type="entry name" value="Isoleucine--tRNA ligase"/>
    <property type="match status" value="1"/>
</dbReference>
<keyword evidence="7 15" id="KW-0479">Metal-binding</keyword>
<keyword evidence="12 15" id="KW-0030">Aminoacyl-tRNA synthetase</keyword>
<evidence type="ECO:0000256" key="10">
    <source>
        <dbReference type="ARBA" id="ARBA00022840"/>
    </source>
</evidence>
<evidence type="ECO:0000256" key="11">
    <source>
        <dbReference type="ARBA" id="ARBA00022917"/>
    </source>
</evidence>
<evidence type="ECO:0000256" key="9">
    <source>
        <dbReference type="ARBA" id="ARBA00022833"/>
    </source>
</evidence>
<comment type="catalytic activity">
    <reaction evidence="14 15">
        <text>tRNA(Ile) + L-isoleucine + ATP = L-isoleucyl-tRNA(Ile) + AMP + diphosphate</text>
        <dbReference type="Rhea" id="RHEA:11060"/>
        <dbReference type="Rhea" id="RHEA-COMP:9666"/>
        <dbReference type="Rhea" id="RHEA-COMP:9695"/>
        <dbReference type="ChEBI" id="CHEBI:30616"/>
        <dbReference type="ChEBI" id="CHEBI:33019"/>
        <dbReference type="ChEBI" id="CHEBI:58045"/>
        <dbReference type="ChEBI" id="CHEBI:78442"/>
        <dbReference type="ChEBI" id="CHEBI:78528"/>
        <dbReference type="ChEBI" id="CHEBI:456215"/>
        <dbReference type="EC" id="6.1.1.5"/>
    </reaction>
</comment>
<comment type="subcellular location">
    <subcellularLocation>
        <location evidence="2 15">Cytoplasm</location>
    </subcellularLocation>
</comment>
<dbReference type="InterPro" id="IPR001412">
    <property type="entry name" value="aa-tRNA-synth_I_CS"/>
</dbReference>
<evidence type="ECO:0000313" key="18">
    <source>
        <dbReference type="EMBL" id="OGE99888.1"/>
    </source>
</evidence>
<evidence type="ECO:0000256" key="5">
    <source>
        <dbReference type="ARBA" id="ARBA00022490"/>
    </source>
</evidence>
<dbReference type="Pfam" id="PF00133">
    <property type="entry name" value="tRNA-synt_1"/>
    <property type="match status" value="1"/>
</dbReference>
<evidence type="ECO:0000256" key="1">
    <source>
        <dbReference type="ARBA" id="ARBA00001947"/>
    </source>
</evidence>
<evidence type="ECO:0000259" key="16">
    <source>
        <dbReference type="Pfam" id="PF00133"/>
    </source>
</evidence>
<comment type="function">
    <text evidence="13 15">Catalyzes the attachment of isoleucine to tRNA(Ile). As IleRS can inadvertently accommodate and process structurally similar amino acids such as valine, to avoid such errors it has two additional distinct tRNA(Ile)-dependent editing activities. One activity is designated as 'pretransfer' editing and involves the hydrolysis of activated Val-AMP. The other activity is designated 'posttransfer' editing and involves deacylation of mischarged Val-tRNA(Ile).</text>
</comment>
<dbReference type="SUPFAM" id="SSF47323">
    <property type="entry name" value="Anticodon-binding domain of a subclass of class I aminoacyl-tRNA synthetases"/>
    <property type="match status" value="1"/>
</dbReference>
<dbReference type="InterPro" id="IPR002300">
    <property type="entry name" value="aa-tRNA-synth_Ia"/>
</dbReference>
<dbReference type="GO" id="GO:0006428">
    <property type="term" value="P:isoleucyl-tRNA aminoacylation"/>
    <property type="evidence" value="ECO:0007669"/>
    <property type="project" value="UniProtKB-UniRule"/>
</dbReference>
<dbReference type="InterPro" id="IPR009080">
    <property type="entry name" value="tRNAsynth_Ia_anticodon-bd"/>
</dbReference>
<evidence type="ECO:0000256" key="15">
    <source>
        <dbReference type="HAMAP-Rule" id="MF_02003"/>
    </source>
</evidence>
<evidence type="ECO:0000256" key="6">
    <source>
        <dbReference type="ARBA" id="ARBA00022598"/>
    </source>
</evidence>
<dbReference type="Proteomes" id="UP000177235">
    <property type="component" value="Unassembled WGS sequence"/>
</dbReference>
<evidence type="ECO:0000256" key="7">
    <source>
        <dbReference type="ARBA" id="ARBA00022723"/>
    </source>
</evidence>
<keyword evidence="8 15" id="KW-0547">Nucleotide-binding</keyword>
<evidence type="ECO:0000256" key="14">
    <source>
        <dbReference type="ARBA" id="ARBA00048359"/>
    </source>
</evidence>
<dbReference type="NCBIfam" id="TIGR00392">
    <property type="entry name" value="ileS"/>
    <property type="match status" value="1"/>
</dbReference>
<feature type="binding site" evidence="15">
    <location>
        <position position="600"/>
    </location>
    <ligand>
        <name>ATP</name>
        <dbReference type="ChEBI" id="CHEBI:30616"/>
    </ligand>
</feature>
<dbReference type="PROSITE" id="PS00178">
    <property type="entry name" value="AA_TRNA_LIGASE_I"/>
    <property type="match status" value="1"/>
</dbReference>
<proteinExistence type="inferred from homology"/>
<dbReference type="AlphaFoldDB" id="A0A1F5QCL3"/>
<accession>A0A1F5QCL3</accession>
<dbReference type="GO" id="GO:0004822">
    <property type="term" value="F:isoleucine-tRNA ligase activity"/>
    <property type="evidence" value="ECO:0007669"/>
    <property type="project" value="UniProtKB-UniRule"/>
</dbReference>
<dbReference type="EMBL" id="MFFF01000010">
    <property type="protein sequence ID" value="OGE99888.1"/>
    <property type="molecule type" value="Genomic_DNA"/>
</dbReference>
<comment type="domain">
    <text evidence="15">IleRS has two distinct active sites: one for aminoacylation and one for editing. The misactivated valine is translocated from the active site to the editing site, which sterically excludes the correctly activated isoleucine. The single editing site contains two valyl binding pockets, one specific for each substrate (Val-AMP or Val-tRNA(Ile)).</text>
</comment>
<dbReference type="CDD" id="cd07961">
    <property type="entry name" value="Anticodon_Ia_Ile_ABEc"/>
    <property type="match status" value="1"/>
</dbReference>
<comment type="similarity">
    <text evidence="3 15">Belongs to the class-I aminoacyl-tRNA synthetase family. IleS type 2 subfamily.</text>
</comment>
<evidence type="ECO:0000256" key="13">
    <source>
        <dbReference type="ARBA" id="ARBA00025217"/>
    </source>
</evidence>
<evidence type="ECO:0000256" key="8">
    <source>
        <dbReference type="ARBA" id="ARBA00022741"/>
    </source>
</evidence>
<evidence type="ECO:0000256" key="2">
    <source>
        <dbReference type="ARBA" id="ARBA00004496"/>
    </source>
</evidence>
<dbReference type="GO" id="GO:0005524">
    <property type="term" value="F:ATP binding"/>
    <property type="evidence" value="ECO:0007669"/>
    <property type="project" value="UniProtKB-UniRule"/>
</dbReference>
<dbReference type="InterPro" id="IPR033709">
    <property type="entry name" value="Anticodon_Ile_ABEc"/>
</dbReference>